<dbReference type="PANTHER" id="PTHR44846:SF1">
    <property type="entry name" value="MANNOSYL-D-GLYCERATE TRANSPORT_METABOLISM SYSTEM REPRESSOR MNGR-RELATED"/>
    <property type="match status" value="1"/>
</dbReference>
<evidence type="ECO:0000313" key="5">
    <source>
        <dbReference type="EMBL" id="SKA02311.1"/>
    </source>
</evidence>
<dbReference type="SMART" id="SM00866">
    <property type="entry name" value="UTRA"/>
    <property type="match status" value="1"/>
</dbReference>
<dbReference type="SMART" id="SM00345">
    <property type="entry name" value="HTH_GNTR"/>
    <property type="match status" value="1"/>
</dbReference>
<dbReference type="GO" id="GO:0045892">
    <property type="term" value="P:negative regulation of DNA-templated transcription"/>
    <property type="evidence" value="ECO:0007669"/>
    <property type="project" value="TreeGrafter"/>
</dbReference>
<evidence type="ECO:0000313" key="6">
    <source>
        <dbReference type="Proteomes" id="UP000191153"/>
    </source>
</evidence>
<accession>A0A1T4QFN2</accession>
<dbReference type="InterPro" id="IPR036390">
    <property type="entry name" value="WH_DNA-bd_sf"/>
</dbReference>
<proteinExistence type="predicted"/>
<dbReference type="SUPFAM" id="SSF46785">
    <property type="entry name" value="Winged helix' DNA-binding domain"/>
    <property type="match status" value="1"/>
</dbReference>
<keyword evidence="6" id="KW-1185">Reference proteome</keyword>
<dbReference type="Gene3D" id="3.40.1410.10">
    <property type="entry name" value="Chorismate lyase-like"/>
    <property type="match status" value="1"/>
</dbReference>
<reference evidence="5 6" key="1">
    <citation type="submission" date="2017-02" db="EMBL/GenBank/DDBJ databases">
        <authorList>
            <person name="Peterson S.W."/>
        </authorList>
    </citation>
    <scope>NUCLEOTIDE SEQUENCE [LARGE SCALE GENOMIC DNA]</scope>
    <source>
        <strain evidence="5 6">ATCC 700028</strain>
    </source>
</reference>
<name>A0A1T4QFN2_9FUSO</name>
<evidence type="ECO:0000259" key="4">
    <source>
        <dbReference type="PROSITE" id="PS50949"/>
    </source>
</evidence>
<organism evidence="5 6">
    <name type="scientific">Cetobacterium ceti</name>
    <dbReference type="NCBI Taxonomy" id="180163"/>
    <lineage>
        <taxon>Bacteria</taxon>
        <taxon>Fusobacteriati</taxon>
        <taxon>Fusobacteriota</taxon>
        <taxon>Fusobacteriia</taxon>
        <taxon>Fusobacteriales</taxon>
        <taxon>Fusobacteriaceae</taxon>
        <taxon>Cetobacterium</taxon>
    </lineage>
</organism>
<dbReference type="PROSITE" id="PS50949">
    <property type="entry name" value="HTH_GNTR"/>
    <property type="match status" value="1"/>
</dbReference>
<dbReference type="Gene3D" id="1.10.10.10">
    <property type="entry name" value="Winged helix-like DNA-binding domain superfamily/Winged helix DNA-binding domain"/>
    <property type="match status" value="1"/>
</dbReference>
<evidence type="ECO:0000256" key="1">
    <source>
        <dbReference type="ARBA" id="ARBA00023015"/>
    </source>
</evidence>
<dbReference type="Pfam" id="PF00392">
    <property type="entry name" value="GntR"/>
    <property type="match status" value="1"/>
</dbReference>
<dbReference type="InterPro" id="IPR000524">
    <property type="entry name" value="Tscrpt_reg_HTH_GntR"/>
</dbReference>
<keyword evidence="3" id="KW-0804">Transcription</keyword>
<dbReference type="InterPro" id="IPR050679">
    <property type="entry name" value="Bact_HTH_transcr_reg"/>
</dbReference>
<dbReference type="EMBL" id="FUWX01000022">
    <property type="protein sequence ID" value="SKA02311.1"/>
    <property type="molecule type" value="Genomic_DNA"/>
</dbReference>
<dbReference type="PRINTS" id="PR00035">
    <property type="entry name" value="HTHGNTR"/>
</dbReference>
<protein>
    <submittedName>
        <fullName evidence="5">Regulatory protein, gntR family</fullName>
    </submittedName>
</protein>
<dbReference type="InterPro" id="IPR011663">
    <property type="entry name" value="UTRA"/>
</dbReference>
<sequence length="261" mass="30559">MYFNCAKIHYIQTFEKRRGVFKKSLDFLKKYMAKVDYIEKFLMENIKNGTYHSDQKIMSENSLANFFSVSRMTARKAILNLISKGYLYQIKGSGTYVANYNSKINYKISNNMGLSDFFLSQNIIIDNKVLHTKHKKANPIIAKKLEISPGTEIFEIERVRYHKNSPIIFEKIFMEKPILLGNNLKIFQNSLNNFLKTKGINILTSIREHSPYIPKDNLKNLFNISENSSLLKTEVIVKDENLKPIYFSEIIYNTNKFKFID</sequence>
<feature type="domain" description="HTH gntR-type" evidence="4">
    <location>
        <begin position="32"/>
        <end position="100"/>
    </location>
</feature>
<dbReference type="AlphaFoldDB" id="A0A1T4QFN2"/>
<dbReference type="GO" id="GO:0003677">
    <property type="term" value="F:DNA binding"/>
    <property type="evidence" value="ECO:0007669"/>
    <property type="project" value="UniProtKB-KW"/>
</dbReference>
<keyword evidence="2" id="KW-0238">DNA-binding</keyword>
<gene>
    <name evidence="5" type="ORF">SAMN02745174_02300</name>
</gene>
<dbReference type="Proteomes" id="UP000191153">
    <property type="component" value="Unassembled WGS sequence"/>
</dbReference>
<dbReference type="STRING" id="180163.SAMN02745174_02300"/>
<dbReference type="SUPFAM" id="SSF64288">
    <property type="entry name" value="Chorismate lyase-like"/>
    <property type="match status" value="1"/>
</dbReference>
<dbReference type="GO" id="GO:0003700">
    <property type="term" value="F:DNA-binding transcription factor activity"/>
    <property type="evidence" value="ECO:0007669"/>
    <property type="project" value="InterPro"/>
</dbReference>
<evidence type="ECO:0000256" key="2">
    <source>
        <dbReference type="ARBA" id="ARBA00023125"/>
    </source>
</evidence>
<dbReference type="InterPro" id="IPR036388">
    <property type="entry name" value="WH-like_DNA-bd_sf"/>
</dbReference>
<evidence type="ECO:0000256" key="3">
    <source>
        <dbReference type="ARBA" id="ARBA00023163"/>
    </source>
</evidence>
<keyword evidence="1" id="KW-0805">Transcription regulation</keyword>
<dbReference type="InterPro" id="IPR028978">
    <property type="entry name" value="Chorismate_lyase_/UTRA_dom_sf"/>
</dbReference>
<dbReference type="CDD" id="cd07377">
    <property type="entry name" value="WHTH_GntR"/>
    <property type="match status" value="1"/>
</dbReference>
<dbReference type="Pfam" id="PF07702">
    <property type="entry name" value="UTRA"/>
    <property type="match status" value="1"/>
</dbReference>
<dbReference type="PANTHER" id="PTHR44846">
    <property type="entry name" value="MANNOSYL-D-GLYCERATE TRANSPORT/METABOLISM SYSTEM REPRESSOR MNGR-RELATED"/>
    <property type="match status" value="1"/>
</dbReference>